<evidence type="ECO:0000313" key="10">
    <source>
        <dbReference type="EMBL" id="MFD1410061.1"/>
    </source>
</evidence>
<proteinExistence type="inferred from homology"/>
<comment type="subcellular location">
    <subcellularLocation>
        <location evidence="1">Cell membrane</location>
        <topology evidence="1">Multi-pass membrane protein</topology>
    </subcellularLocation>
</comment>
<feature type="domain" description="Mechanosensitive ion channel transmembrane helices 2/3" evidence="9">
    <location>
        <begin position="70"/>
        <end position="111"/>
    </location>
</feature>
<feature type="transmembrane region" description="Helical" evidence="7">
    <location>
        <begin position="18"/>
        <end position="38"/>
    </location>
</feature>
<dbReference type="Gene3D" id="1.10.287.1260">
    <property type="match status" value="1"/>
</dbReference>
<feature type="transmembrane region" description="Helical" evidence="7">
    <location>
        <begin position="71"/>
        <end position="90"/>
    </location>
</feature>
<dbReference type="SUPFAM" id="SSF50182">
    <property type="entry name" value="Sm-like ribonucleoproteins"/>
    <property type="match status" value="1"/>
</dbReference>
<accession>A0ABW4BJQ9</accession>
<reference evidence="11" key="1">
    <citation type="journal article" date="2019" name="Int. J. Syst. Evol. Microbiol.">
        <title>The Global Catalogue of Microorganisms (GCM) 10K type strain sequencing project: providing services to taxonomists for standard genome sequencing and annotation.</title>
        <authorList>
            <consortium name="The Broad Institute Genomics Platform"/>
            <consortium name="The Broad Institute Genome Sequencing Center for Infectious Disease"/>
            <person name="Wu L."/>
            <person name="Ma J."/>
        </authorList>
    </citation>
    <scope>NUCLEOTIDE SEQUENCE [LARGE SCALE GENOMIC DNA]</scope>
    <source>
        <strain evidence="11">CCM 8937</strain>
    </source>
</reference>
<evidence type="ECO:0000256" key="3">
    <source>
        <dbReference type="ARBA" id="ARBA00022475"/>
    </source>
</evidence>
<evidence type="ECO:0000256" key="4">
    <source>
        <dbReference type="ARBA" id="ARBA00022692"/>
    </source>
</evidence>
<organism evidence="10 11">
    <name type="scientific">Lapidilactobacillus gannanensis</name>
    <dbReference type="NCBI Taxonomy" id="2486002"/>
    <lineage>
        <taxon>Bacteria</taxon>
        <taxon>Bacillati</taxon>
        <taxon>Bacillota</taxon>
        <taxon>Bacilli</taxon>
        <taxon>Lactobacillales</taxon>
        <taxon>Lactobacillaceae</taxon>
        <taxon>Lapidilactobacillus</taxon>
    </lineage>
</organism>
<dbReference type="PANTHER" id="PTHR30460:SF0">
    <property type="entry name" value="MODERATE CONDUCTANCE MECHANOSENSITIVE CHANNEL YBIO"/>
    <property type="match status" value="1"/>
</dbReference>
<protein>
    <submittedName>
        <fullName evidence="10">Mechanosensitive ion channel family protein</fullName>
    </submittedName>
</protein>
<keyword evidence="4 7" id="KW-0812">Transmembrane</keyword>
<gene>
    <name evidence="10" type="ORF">ACFQ4R_00245</name>
</gene>
<dbReference type="InterPro" id="IPR049142">
    <property type="entry name" value="MS_channel_1st"/>
</dbReference>
<dbReference type="PANTHER" id="PTHR30460">
    <property type="entry name" value="MODERATE CONDUCTANCE MECHANOSENSITIVE CHANNEL YBIO"/>
    <property type="match status" value="1"/>
</dbReference>
<dbReference type="Gene3D" id="3.30.70.100">
    <property type="match status" value="1"/>
</dbReference>
<keyword evidence="3" id="KW-1003">Cell membrane</keyword>
<keyword evidence="5 7" id="KW-1133">Transmembrane helix</keyword>
<keyword evidence="6 7" id="KW-0472">Membrane</keyword>
<dbReference type="Gene3D" id="2.30.30.60">
    <property type="match status" value="1"/>
</dbReference>
<evidence type="ECO:0000256" key="2">
    <source>
        <dbReference type="ARBA" id="ARBA00008017"/>
    </source>
</evidence>
<evidence type="ECO:0000256" key="6">
    <source>
        <dbReference type="ARBA" id="ARBA00023136"/>
    </source>
</evidence>
<dbReference type="InterPro" id="IPR010920">
    <property type="entry name" value="LSM_dom_sf"/>
</dbReference>
<feature type="domain" description="Mechanosensitive ion channel MscS" evidence="8">
    <location>
        <begin position="114"/>
        <end position="177"/>
    </location>
</feature>
<comment type="similarity">
    <text evidence="2">Belongs to the MscS (TC 1.A.23) family.</text>
</comment>
<dbReference type="SUPFAM" id="SSF82861">
    <property type="entry name" value="Mechanosensitive channel protein MscS (YggB), transmembrane region"/>
    <property type="match status" value="1"/>
</dbReference>
<dbReference type="InterPro" id="IPR045276">
    <property type="entry name" value="YbiO_bact"/>
</dbReference>
<dbReference type="Proteomes" id="UP001597191">
    <property type="component" value="Unassembled WGS sequence"/>
</dbReference>
<evidence type="ECO:0000256" key="5">
    <source>
        <dbReference type="ARBA" id="ARBA00022989"/>
    </source>
</evidence>
<comment type="caution">
    <text evidence="10">The sequence shown here is derived from an EMBL/GenBank/DDBJ whole genome shotgun (WGS) entry which is preliminary data.</text>
</comment>
<dbReference type="InterPro" id="IPR023408">
    <property type="entry name" value="MscS_beta-dom_sf"/>
</dbReference>
<dbReference type="Pfam" id="PF21088">
    <property type="entry name" value="MS_channel_1st"/>
    <property type="match status" value="1"/>
</dbReference>
<dbReference type="InterPro" id="IPR011014">
    <property type="entry name" value="MscS_channel_TM-2"/>
</dbReference>
<dbReference type="EMBL" id="JBHTOH010000002">
    <property type="protein sequence ID" value="MFD1410061.1"/>
    <property type="molecule type" value="Genomic_DNA"/>
</dbReference>
<sequence>MKLNLFEKFDWSQLGTTILTRVIQLVLISLLFYFLNFFGQKLINKGMDHYAHLEQTSNNRSDTLKSLLKNILRYTLMIFYIYTILSLFGIPVGTLVASAGIVSLAIGLGAQGFVNDVVTGFFILFEQQFQVADYVQIGDITGTVSAVGIRTTQIRSFDGTLHFIPNRNITIVSNFSRGQRQQVINLRLDPTTDLKKLETILTPINQDVFKETKDLLTEPQLLGANLLANGDLVYQIQITASQGMDIPMQRLLIGKYLPALKAAGINLPQSLLNLQ</sequence>
<dbReference type="Pfam" id="PF00924">
    <property type="entry name" value="MS_channel_2nd"/>
    <property type="match status" value="1"/>
</dbReference>
<evidence type="ECO:0000259" key="9">
    <source>
        <dbReference type="Pfam" id="PF21088"/>
    </source>
</evidence>
<name>A0ABW4BJQ9_9LACO</name>
<evidence type="ECO:0000256" key="7">
    <source>
        <dbReference type="SAM" id="Phobius"/>
    </source>
</evidence>
<evidence type="ECO:0000259" key="8">
    <source>
        <dbReference type="Pfam" id="PF00924"/>
    </source>
</evidence>
<evidence type="ECO:0000313" key="11">
    <source>
        <dbReference type="Proteomes" id="UP001597191"/>
    </source>
</evidence>
<dbReference type="RefSeq" id="WP_125650915.1">
    <property type="nucleotide sequence ID" value="NZ_JBHTOH010000002.1"/>
</dbReference>
<evidence type="ECO:0000256" key="1">
    <source>
        <dbReference type="ARBA" id="ARBA00004651"/>
    </source>
</evidence>
<dbReference type="InterPro" id="IPR006685">
    <property type="entry name" value="MscS_channel_2nd"/>
</dbReference>
<keyword evidence="11" id="KW-1185">Reference proteome</keyword>